<keyword evidence="3" id="KW-1185">Reference proteome</keyword>
<gene>
    <name evidence="2" type="ORF">B0A49_12027</name>
</gene>
<name>A0A4U0WHU6_9PEZI</name>
<dbReference type="Proteomes" id="UP000308768">
    <property type="component" value="Unassembled WGS sequence"/>
</dbReference>
<dbReference type="OrthoDB" id="5366606at2759"/>
<organism evidence="2 3">
    <name type="scientific">Cryomyces minteri</name>
    <dbReference type="NCBI Taxonomy" id="331657"/>
    <lineage>
        <taxon>Eukaryota</taxon>
        <taxon>Fungi</taxon>
        <taxon>Dikarya</taxon>
        <taxon>Ascomycota</taxon>
        <taxon>Pezizomycotina</taxon>
        <taxon>Dothideomycetes</taxon>
        <taxon>Dothideomycetes incertae sedis</taxon>
        <taxon>Cryomyces</taxon>
    </lineage>
</organism>
<evidence type="ECO:0000313" key="3">
    <source>
        <dbReference type="Proteomes" id="UP000308768"/>
    </source>
</evidence>
<accession>A0A4U0WHU6</accession>
<dbReference type="AlphaFoldDB" id="A0A4U0WHU6"/>
<feature type="region of interest" description="Disordered" evidence="1">
    <location>
        <begin position="1"/>
        <end position="28"/>
    </location>
</feature>
<reference evidence="2 3" key="1">
    <citation type="submission" date="2017-03" db="EMBL/GenBank/DDBJ databases">
        <title>Genomes of endolithic fungi from Antarctica.</title>
        <authorList>
            <person name="Coleine C."/>
            <person name="Masonjones S."/>
            <person name="Stajich J.E."/>
        </authorList>
    </citation>
    <scope>NUCLEOTIDE SEQUENCE [LARGE SCALE GENOMIC DNA]</scope>
    <source>
        <strain evidence="2 3">CCFEE 5187</strain>
    </source>
</reference>
<evidence type="ECO:0000313" key="2">
    <source>
        <dbReference type="EMBL" id="TKA62351.1"/>
    </source>
</evidence>
<sequence length="143" mass="15693">MPRDTGLPTGPSGEEFDISLHRSFSGPPSKKVEIIGSANRQATIKHTEHTGKNILTSEGTVKRDEVDELLGACAQLRGLPTNSNKDLYGFDVRVSLTTFDIQWDNGDDIEGAGSDANPTEENKQMFKEVVDRIEALARKHAKQ</sequence>
<proteinExistence type="predicted"/>
<evidence type="ECO:0000256" key="1">
    <source>
        <dbReference type="SAM" id="MobiDB-lite"/>
    </source>
</evidence>
<comment type="caution">
    <text evidence="2">The sequence shown here is derived from an EMBL/GenBank/DDBJ whole genome shotgun (WGS) entry which is preliminary data.</text>
</comment>
<dbReference type="EMBL" id="NAJN01001579">
    <property type="protein sequence ID" value="TKA62351.1"/>
    <property type="molecule type" value="Genomic_DNA"/>
</dbReference>
<protein>
    <submittedName>
        <fullName evidence="2">Uncharacterized protein</fullName>
    </submittedName>
</protein>